<protein>
    <submittedName>
        <fullName evidence="1">Uncharacterized protein</fullName>
    </submittedName>
</protein>
<keyword evidence="2" id="KW-1185">Reference proteome</keyword>
<accession>A0A3D8GRM6</accession>
<organism evidence="1 2">
    <name type="scientific">Neobacillus piezotolerans</name>
    <dbReference type="NCBI Taxonomy" id="2259171"/>
    <lineage>
        <taxon>Bacteria</taxon>
        <taxon>Bacillati</taxon>
        <taxon>Bacillota</taxon>
        <taxon>Bacilli</taxon>
        <taxon>Bacillales</taxon>
        <taxon>Bacillaceae</taxon>
        <taxon>Neobacillus</taxon>
    </lineage>
</organism>
<dbReference type="Pfam" id="PF20181">
    <property type="entry name" value="DUF6544"/>
    <property type="match status" value="1"/>
</dbReference>
<dbReference type="Proteomes" id="UP000257144">
    <property type="component" value="Unassembled WGS sequence"/>
</dbReference>
<dbReference type="EMBL" id="QNQT01000003">
    <property type="protein sequence ID" value="RDU36977.1"/>
    <property type="molecule type" value="Genomic_DNA"/>
</dbReference>
<name>A0A3D8GRM6_9BACI</name>
<proteinExistence type="predicted"/>
<dbReference type="RefSeq" id="WP_115451805.1">
    <property type="nucleotide sequence ID" value="NZ_QNQT01000003.1"/>
</dbReference>
<dbReference type="OrthoDB" id="9786534at2"/>
<evidence type="ECO:0000313" key="1">
    <source>
        <dbReference type="EMBL" id="RDU36977.1"/>
    </source>
</evidence>
<evidence type="ECO:0000313" key="2">
    <source>
        <dbReference type="Proteomes" id="UP000257144"/>
    </source>
</evidence>
<dbReference type="AlphaFoldDB" id="A0A3D8GRM6"/>
<comment type="caution">
    <text evidence="1">The sequence shown here is derived from an EMBL/GenBank/DDBJ whole genome shotgun (WGS) entry which is preliminary data.</text>
</comment>
<dbReference type="InterPro" id="IPR046674">
    <property type="entry name" value="DUF6544"/>
</dbReference>
<reference evidence="1 2" key="1">
    <citation type="submission" date="2018-07" db="EMBL/GenBank/DDBJ databases">
        <title>Bacillus sp. YLB-04 draft genome sequence.</title>
        <authorList>
            <person name="Yu L."/>
            <person name="Tang X."/>
        </authorList>
    </citation>
    <scope>NUCLEOTIDE SEQUENCE [LARGE SCALE GENOMIC DNA]</scope>
    <source>
        <strain evidence="1 2">YLB-04</strain>
    </source>
</reference>
<sequence>MQKWKLVSLAVAAIILLAIIVLPRIAKIIFIKQAEESASSLLKNSNVEGSKPIDRNDLQGLPSPVQKWLLNSNAVGKERITTVRLKQEGQMRTKKDGPWMPIKADQYYTVDEPGFVWIADVRMAPFVHLSGIDTFKSGKGSMKIKLFSLIPVVNANAAEIDSGTLMRYLAEIPWFPSAALDPNIKWEGIDNYSAKATIGYKGITVSGIFTFTKNGDIESFKGKRYREMNGKYELNDWGGRYKGAKEFDGWRIPEKATVIWFEEDGEFNWYEARLSEIEYNKPEIY</sequence>
<gene>
    <name evidence="1" type="ORF">DRW41_09780</name>
</gene>